<dbReference type="Gramene" id="KRH74541">
    <property type="protein sequence ID" value="KRH74541"/>
    <property type="gene ID" value="GLYMA_01G027200"/>
</dbReference>
<proteinExistence type="predicted"/>
<dbReference type="Gramene" id="KRH74544">
    <property type="protein sequence ID" value="KRH74544"/>
    <property type="gene ID" value="GLYMA_01G027200"/>
</dbReference>
<dbReference type="InParanoid" id="A0A0R0L5N8"/>
<feature type="transmembrane region" description="Helical" evidence="1">
    <location>
        <begin position="6"/>
        <end position="24"/>
    </location>
</feature>
<reference evidence="3" key="2">
    <citation type="submission" date="2018-02" db="UniProtKB">
        <authorList>
            <consortium name="EnsemblPlants"/>
        </authorList>
    </citation>
    <scope>IDENTIFICATION</scope>
    <source>
        <strain evidence="3">Williams 82</strain>
    </source>
</reference>
<sequence>MVHYINFFATSALIWFSFLQKYLFWLKLNLISFSFEVNDPFSEGLRKTLHLLKDQVNNSL</sequence>
<dbReference type="Proteomes" id="UP000008827">
    <property type="component" value="Chromosome 1"/>
</dbReference>
<keyword evidence="1" id="KW-1133">Transmembrane helix</keyword>
<reference evidence="2" key="3">
    <citation type="submission" date="2018-07" db="EMBL/GenBank/DDBJ databases">
        <title>WGS assembly of Glycine max.</title>
        <authorList>
            <person name="Schmutz J."/>
            <person name="Cannon S."/>
            <person name="Schlueter J."/>
            <person name="Ma J."/>
            <person name="Mitros T."/>
            <person name="Nelson W."/>
            <person name="Hyten D."/>
            <person name="Song Q."/>
            <person name="Thelen J."/>
            <person name="Cheng J."/>
            <person name="Xu D."/>
            <person name="Hellsten U."/>
            <person name="May G."/>
            <person name="Yu Y."/>
            <person name="Sakurai T."/>
            <person name="Umezawa T."/>
            <person name="Bhattacharyya M."/>
            <person name="Sandhu D."/>
            <person name="Valliyodan B."/>
            <person name="Lindquist E."/>
            <person name="Peto M."/>
            <person name="Grant D."/>
            <person name="Shu S."/>
            <person name="Goodstein D."/>
            <person name="Barry K."/>
            <person name="Futrell-Griggs M."/>
            <person name="Abernathy B."/>
            <person name="Du J."/>
            <person name="Tian Z."/>
            <person name="Zhu L."/>
            <person name="Gill N."/>
            <person name="Joshi T."/>
            <person name="Libault M."/>
            <person name="Sethuraman A."/>
            <person name="Zhang X."/>
            <person name="Shinozaki K."/>
            <person name="Nguyen H."/>
            <person name="Wing R."/>
            <person name="Cregan P."/>
            <person name="Specht J."/>
            <person name="Grimwood J."/>
            <person name="Rokhsar D."/>
            <person name="Stacey G."/>
            <person name="Shoemaker R."/>
            <person name="Jackson S."/>
        </authorList>
    </citation>
    <scope>NUCLEOTIDE SEQUENCE</scope>
    <source>
        <tissue evidence="2">Callus</tissue>
    </source>
</reference>
<accession>A0A0R0L5N8</accession>
<protein>
    <submittedName>
        <fullName evidence="2 3">Uncharacterized protein</fullName>
    </submittedName>
</protein>
<dbReference type="EMBL" id="CM000834">
    <property type="protein sequence ID" value="KRH74542.1"/>
    <property type="molecule type" value="Genomic_DNA"/>
</dbReference>
<dbReference type="Gramene" id="KRH74543">
    <property type="protein sequence ID" value="KRH74543"/>
    <property type="gene ID" value="GLYMA_01G027200"/>
</dbReference>
<keyword evidence="1" id="KW-0472">Membrane</keyword>
<gene>
    <name evidence="2" type="ORF">GLYMA_01G027200</name>
</gene>
<evidence type="ECO:0000313" key="4">
    <source>
        <dbReference type="Proteomes" id="UP000008827"/>
    </source>
</evidence>
<name>A0A0R0L5N8_SOYBN</name>
<dbReference type="AlphaFoldDB" id="A0A0R0L5N8"/>
<dbReference type="EMBL" id="CM000834">
    <property type="protein sequence ID" value="KRH74544.1"/>
    <property type="molecule type" value="Genomic_DNA"/>
</dbReference>
<dbReference type="EnsemblPlants" id="KRH74542">
    <property type="protein sequence ID" value="KRH74542"/>
    <property type="gene ID" value="GLYMA_01G027200"/>
</dbReference>
<keyword evidence="4" id="KW-1185">Reference proteome</keyword>
<evidence type="ECO:0000256" key="1">
    <source>
        <dbReference type="SAM" id="Phobius"/>
    </source>
</evidence>
<dbReference type="EMBL" id="CM000834">
    <property type="protein sequence ID" value="KRH74543.1"/>
    <property type="molecule type" value="Genomic_DNA"/>
</dbReference>
<dbReference type="EnsemblPlants" id="KRH74544">
    <property type="protein sequence ID" value="KRH74544"/>
    <property type="gene ID" value="GLYMA_01G027200"/>
</dbReference>
<dbReference type="Gramene" id="KRH74542">
    <property type="protein sequence ID" value="KRH74542"/>
    <property type="gene ID" value="GLYMA_01G027200"/>
</dbReference>
<evidence type="ECO:0000313" key="2">
    <source>
        <dbReference type="EMBL" id="KRH74542.1"/>
    </source>
</evidence>
<dbReference type="EnsemblPlants" id="KRH74541">
    <property type="protein sequence ID" value="KRH74541"/>
    <property type="gene ID" value="GLYMA_01G027200"/>
</dbReference>
<keyword evidence="1" id="KW-0812">Transmembrane</keyword>
<dbReference type="EMBL" id="CM000834">
    <property type="protein sequence ID" value="KRH74541.1"/>
    <property type="molecule type" value="Genomic_DNA"/>
</dbReference>
<evidence type="ECO:0000313" key="3">
    <source>
        <dbReference type="EnsemblPlants" id="KRH74541"/>
    </source>
</evidence>
<organism evidence="2">
    <name type="scientific">Glycine max</name>
    <name type="common">Soybean</name>
    <name type="synonym">Glycine hispida</name>
    <dbReference type="NCBI Taxonomy" id="3847"/>
    <lineage>
        <taxon>Eukaryota</taxon>
        <taxon>Viridiplantae</taxon>
        <taxon>Streptophyta</taxon>
        <taxon>Embryophyta</taxon>
        <taxon>Tracheophyta</taxon>
        <taxon>Spermatophyta</taxon>
        <taxon>Magnoliopsida</taxon>
        <taxon>eudicotyledons</taxon>
        <taxon>Gunneridae</taxon>
        <taxon>Pentapetalae</taxon>
        <taxon>rosids</taxon>
        <taxon>fabids</taxon>
        <taxon>Fabales</taxon>
        <taxon>Fabaceae</taxon>
        <taxon>Papilionoideae</taxon>
        <taxon>50 kb inversion clade</taxon>
        <taxon>NPAAA clade</taxon>
        <taxon>indigoferoid/millettioid clade</taxon>
        <taxon>Phaseoleae</taxon>
        <taxon>Glycine</taxon>
        <taxon>Glycine subgen. Soja</taxon>
    </lineage>
</organism>
<dbReference type="EnsemblPlants" id="KRH74543">
    <property type="protein sequence ID" value="KRH74543"/>
    <property type="gene ID" value="GLYMA_01G027200"/>
</dbReference>
<reference evidence="2 3" key="1">
    <citation type="journal article" date="2010" name="Nature">
        <title>Genome sequence of the palaeopolyploid soybean.</title>
        <authorList>
            <person name="Schmutz J."/>
            <person name="Cannon S.B."/>
            <person name="Schlueter J."/>
            <person name="Ma J."/>
            <person name="Mitros T."/>
            <person name="Nelson W."/>
            <person name="Hyten D.L."/>
            <person name="Song Q."/>
            <person name="Thelen J.J."/>
            <person name="Cheng J."/>
            <person name="Xu D."/>
            <person name="Hellsten U."/>
            <person name="May G.D."/>
            <person name="Yu Y."/>
            <person name="Sakurai T."/>
            <person name="Umezawa T."/>
            <person name="Bhattacharyya M.K."/>
            <person name="Sandhu D."/>
            <person name="Valliyodan B."/>
            <person name="Lindquist E."/>
            <person name="Peto M."/>
            <person name="Grant D."/>
            <person name="Shu S."/>
            <person name="Goodstein D."/>
            <person name="Barry K."/>
            <person name="Futrell-Griggs M."/>
            <person name="Abernathy B."/>
            <person name="Du J."/>
            <person name="Tian Z."/>
            <person name="Zhu L."/>
            <person name="Gill N."/>
            <person name="Joshi T."/>
            <person name="Libault M."/>
            <person name="Sethuraman A."/>
            <person name="Zhang X.-C."/>
            <person name="Shinozaki K."/>
            <person name="Nguyen H.T."/>
            <person name="Wing R.A."/>
            <person name="Cregan P."/>
            <person name="Specht J."/>
            <person name="Grimwood J."/>
            <person name="Rokhsar D."/>
            <person name="Stacey G."/>
            <person name="Shoemaker R.C."/>
            <person name="Jackson S.A."/>
        </authorList>
    </citation>
    <scope>NUCLEOTIDE SEQUENCE</scope>
    <source>
        <strain evidence="3">cv. Williams 82</strain>
        <tissue evidence="2">Callus</tissue>
    </source>
</reference>